<dbReference type="GO" id="GO:0005886">
    <property type="term" value="C:plasma membrane"/>
    <property type="evidence" value="ECO:0007669"/>
    <property type="project" value="TreeGrafter"/>
</dbReference>
<gene>
    <name evidence="10" type="ORF">ZYGM_000633</name>
</gene>
<dbReference type="PROSITE" id="PS51778">
    <property type="entry name" value="VAST"/>
    <property type="match status" value="2"/>
</dbReference>
<evidence type="ECO:0000256" key="4">
    <source>
        <dbReference type="ARBA" id="ARBA00022989"/>
    </source>
</evidence>
<dbReference type="InterPro" id="IPR004182">
    <property type="entry name" value="GRAM"/>
</dbReference>
<feature type="compositionally biased region" description="Basic and acidic residues" evidence="7">
    <location>
        <begin position="263"/>
        <end position="277"/>
    </location>
</feature>
<evidence type="ECO:0000256" key="8">
    <source>
        <dbReference type="SAM" id="Phobius"/>
    </source>
</evidence>
<feature type="region of interest" description="Disordered" evidence="7">
    <location>
        <begin position="1238"/>
        <end position="1291"/>
    </location>
</feature>
<dbReference type="InterPro" id="IPR011993">
    <property type="entry name" value="PH-like_dom_sf"/>
</dbReference>
<dbReference type="GO" id="GO:0140268">
    <property type="term" value="C:endoplasmic reticulum-plasma membrane contact site"/>
    <property type="evidence" value="ECO:0007669"/>
    <property type="project" value="TreeGrafter"/>
</dbReference>
<evidence type="ECO:0000256" key="1">
    <source>
        <dbReference type="ARBA" id="ARBA00004586"/>
    </source>
</evidence>
<dbReference type="InterPro" id="IPR051482">
    <property type="entry name" value="Cholesterol_transport"/>
</dbReference>
<keyword evidence="5 8" id="KW-0472">Membrane</keyword>
<evidence type="ECO:0000313" key="10">
    <source>
        <dbReference type="EMBL" id="GCE97783.1"/>
    </source>
</evidence>
<protein>
    <recommendedName>
        <fullName evidence="9">VASt domain-containing protein</fullName>
    </recommendedName>
</protein>
<evidence type="ECO:0000256" key="2">
    <source>
        <dbReference type="ARBA" id="ARBA00006582"/>
    </source>
</evidence>
<feature type="compositionally biased region" description="Polar residues" evidence="7">
    <location>
        <begin position="142"/>
        <end position="154"/>
    </location>
</feature>
<evidence type="ECO:0000256" key="6">
    <source>
        <dbReference type="ARBA" id="ARBA00037847"/>
    </source>
</evidence>
<keyword evidence="3 8" id="KW-0812">Transmembrane</keyword>
<feature type="region of interest" description="Disordered" evidence="7">
    <location>
        <begin position="793"/>
        <end position="848"/>
    </location>
</feature>
<reference evidence="10 11" key="1">
    <citation type="submission" date="2019-01" db="EMBL/GenBank/DDBJ databases">
        <title>Draft Genome Sequencing of Zygosaccharomyces mellis Ca-7.</title>
        <authorList>
            <person name="Shiwa Y."/>
            <person name="Kanesaki Y."/>
            <person name="Ishige T."/>
            <person name="Mura K."/>
            <person name="Hori T."/>
            <person name="Tamura T."/>
        </authorList>
    </citation>
    <scope>NUCLEOTIDE SEQUENCE [LARGE SCALE GENOMIC DNA]</scope>
    <source>
        <strain evidence="10 11">Ca-7</strain>
    </source>
</reference>
<feature type="compositionally biased region" description="Basic residues" evidence="7">
    <location>
        <begin position="553"/>
        <end position="562"/>
    </location>
</feature>
<dbReference type="GO" id="GO:0005789">
    <property type="term" value="C:endoplasmic reticulum membrane"/>
    <property type="evidence" value="ECO:0007669"/>
    <property type="project" value="UniProtKB-SubCell"/>
</dbReference>
<proteinExistence type="inferred from homology"/>
<feature type="region of interest" description="Disordered" evidence="7">
    <location>
        <begin position="1"/>
        <end position="179"/>
    </location>
</feature>
<dbReference type="Pfam" id="PF02893">
    <property type="entry name" value="GRAM"/>
    <property type="match status" value="1"/>
</dbReference>
<feature type="compositionally biased region" description="Polar residues" evidence="7">
    <location>
        <begin position="62"/>
        <end position="72"/>
    </location>
</feature>
<dbReference type="GO" id="GO:0005739">
    <property type="term" value="C:mitochondrion"/>
    <property type="evidence" value="ECO:0007669"/>
    <property type="project" value="TreeGrafter"/>
</dbReference>
<feature type="compositionally biased region" description="Basic and acidic residues" evidence="7">
    <location>
        <begin position="40"/>
        <end position="51"/>
    </location>
</feature>
<dbReference type="InterPro" id="IPR031968">
    <property type="entry name" value="VASt"/>
</dbReference>
<feature type="region of interest" description="Disordered" evidence="7">
    <location>
        <begin position="539"/>
        <end position="562"/>
    </location>
</feature>
<dbReference type="PANTHER" id="PTHR23319:SF4">
    <property type="entry name" value="GRAM DOMAIN CONTAINING 1B, ISOFORM E"/>
    <property type="match status" value="1"/>
</dbReference>
<feature type="compositionally biased region" description="Polar residues" evidence="7">
    <location>
        <begin position="229"/>
        <end position="260"/>
    </location>
</feature>
<feature type="compositionally biased region" description="Basic residues" evidence="7">
    <location>
        <begin position="1"/>
        <end position="23"/>
    </location>
</feature>
<dbReference type="GO" id="GO:0032934">
    <property type="term" value="F:sterol binding"/>
    <property type="evidence" value="ECO:0007669"/>
    <property type="project" value="TreeGrafter"/>
</dbReference>
<feature type="domain" description="VASt" evidence="9">
    <location>
        <begin position="851"/>
        <end position="1017"/>
    </location>
</feature>
<feature type="compositionally biased region" description="Polar residues" evidence="7">
    <location>
        <begin position="163"/>
        <end position="179"/>
    </location>
</feature>
<dbReference type="Gene3D" id="2.30.29.30">
    <property type="entry name" value="Pleckstrin-homology domain (PH domain)/Phosphotyrosine-binding domain (PTB)"/>
    <property type="match status" value="1"/>
</dbReference>
<feature type="region of interest" description="Disordered" evidence="7">
    <location>
        <begin position="1015"/>
        <end position="1072"/>
    </location>
</feature>
<evidence type="ECO:0000256" key="7">
    <source>
        <dbReference type="SAM" id="MobiDB-lite"/>
    </source>
</evidence>
<feature type="compositionally biased region" description="Polar residues" evidence="7">
    <location>
        <begin position="1270"/>
        <end position="1291"/>
    </location>
</feature>
<comment type="caution">
    <text evidence="10">The sequence shown here is derived from an EMBL/GenBank/DDBJ whole genome shotgun (WGS) entry which is preliminary data.</text>
</comment>
<comment type="subcellular location">
    <subcellularLocation>
        <location evidence="6">Endomembrane system</location>
        <topology evidence="6">Single-pass membrane protein</topology>
    </subcellularLocation>
    <subcellularLocation>
        <location evidence="1">Endoplasmic reticulum membrane</location>
    </subcellularLocation>
</comment>
<feature type="compositionally biased region" description="Polar residues" evidence="7">
    <location>
        <begin position="279"/>
        <end position="294"/>
    </location>
</feature>
<feature type="compositionally biased region" description="Basic and acidic residues" evidence="7">
    <location>
        <begin position="1032"/>
        <end position="1048"/>
    </location>
</feature>
<dbReference type="OrthoDB" id="2162691at2759"/>
<sequence length="1470" mass="160780">MGLRKVLQRHKEKQRVKASKKKAREGPQGRSSLSLVRGDTSGKDIAKRRIASEPAIPEDSSRNFGTITSLERSNSKKPEAEVSQTTNKDTVSAQPGNSNRTNETFNIQVPLDLVKENTDAKSTKDSTKGGAVPPNVYLPSVESPSLPTTSTAVGTSHDKNSLLKPSNSAPAPVPTNINGRLQKSATTTTLETNNGSNNGNSDSQDRGIFGTIMSMAHNAAVHIPKINESNADLNSQGTGPNSPLVSPISSAEPSTRNSPIINRHSESRERVNRKELDSGTEQPMESNPNAAQDNSVVHHAYDAPKTKDNTFLRNLDHLLSSSASIEGKTINNDAANNKTFDEIDTLEPSHTDGSEARPVSRSNTKSSLKHFPERSNTLKRNASDTKVKFEPSNVKQPAKATFGKGGLSLDQFDGPILQESTPEQTPKKYQEVINGGSGGEKSYTQIQSPQADDDTKEEDGYISHGLKRQPVRSASGANLTLPAPKSVSEADLSNRGRRARTFSVPGGKNSGSLSPAGAEEGLTHSQTSLALDSSAAIEPSTANLSPSGERKPRGNSRKFLKRRSFSPVNIGMKVIPQLTLKGSMNKGRTSSDYITGVANFANATGSGVTGLAGGFANGLNGTFPRYRASTGGSQMDAENSVALGNTVELNNIEYASERKNQEFHNLFKESVNSDERLVADHSCALSRDILLQGKMYISDRQICFYSNILGWVSSVLIPFEEVVQIEKKTTAGIFPNGIVVDTLHTKYAFASFISRDATFDLMTDVWNQIILGKRHLIANNTYNDGETLSSGVNGDKISVLSDPEDEDDDATMDSDHHIASDADFENEDMSENTFGPSTHPPTTADYKPSANEKMINESIINAPLGRVVNVMYGDDVSNLEAILKVQKNYELSNIPKIMDTKRREYSYTKPIPGSFGPSKTKCLMTETLDHYDLESYVKGVQISKTPDVPSGNSFTVKTTFLFTWAPNNATKVNIYVSVDWSSKSWIKGAVEKGTFDGVSDSSKILIQELTARAAKPLAGGDPSSGNSYNDGTTKKKERRSDVGQRVAEDLSTLPTEGPASHSPTDNGYKKEKDDVVVEPCSNIPAPLGTVYSLLFGDNTAYLKRIIEKQKNFDLSELPKFDGNSREYNYTKPLGAAIGPKQAKCYITETIEEKDFNSHVMVRQVSKCPDVPFGNNFAVHTKVYLSWGSNNSTDMFVVTSISWSSKTLLKGTIEKGSIDGQKDATKIMIDELKDIVTSNAPKKSRSKTSKKYQKHPSKSKKTSTKKAAETNARNARETQSSANATATGDTNNSESGGGVLGFFMSIFQDFDITSLKGIVAVLALILSIICLYHLFAGGREHHVQIIKPGRMLLDGNEYHYVPSIKTLYEVYESDIRKSGRGRYQYDKPDNHDVIMEAEGNIWNWLLDRANASEPLTNHIQGQYEQKVHYLNNPSEHRLQQLRETVRITEMQLEKMKHALENHNKLQHLDET</sequence>
<feature type="compositionally biased region" description="Acidic residues" evidence="7">
    <location>
        <begin position="802"/>
        <end position="812"/>
    </location>
</feature>
<feature type="region of interest" description="Disordered" evidence="7">
    <location>
        <begin position="229"/>
        <end position="294"/>
    </location>
</feature>
<accession>A0A4C2E230</accession>
<evidence type="ECO:0000259" key="9">
    <source>
        <dbReference type="PROSITE" id="PS51778"/>
    </source>
</evidence>
<keyword evidence="11" id="KW-1185">Reference proteome</keyword>
<keyword evidence="4 8" id="KW-1133">Transmembrane helix</keyword>
<feature type="domain" description="VASt" evidence="9">
    <location>
        <begin position="1072"/>
        <end position="1239"/>
    </location>
</feature>
<feature type="transmembrane region" description="Helical" evidence="8">
    <location>
        <begin position="1316"/>
        <end position="1334"/>
    </location>
</feature>
<feature type="compositionally biased region" description="Basic and acidic residues" evidence="7">
    <location>
        <begin position="113"/>
        <end position="127"/>
    </location>
</feature>
<organism evidence="10 11">
    <name type="scientific">Zygosaccharomyces mellis</name>
    <dbReference type="NCBI Taxonomy" id="42258"/>
    <lineage>
        <taxon>Eukaryota</taxon>
        <taxon>Fungi</taxon>
        <taxon>Dikarya</taxon>
        <taxon>Ascomycota</taxon>
        <taxon>Saccharomycotina</taxon>
        <taxon>Saccharomycetes</taxon>
        <taxon>Saccharomycetales</taxon>
        <taxon>Saccharomycetaceae</taxon>
        <taxon>Zygosaccharomyces</taxon>
    </lineage>
</organism>
<dbReference type="CDD" id="cd13220">
    <property type="entry name" value="PH-GRAM_GRAMDC"/>
    <property type="match status" value="1"/>
</dbReference>
<comment type="similarity">
    <text evidence="2">Belongs to the YSP2 family.</text>
</comment>
<dbReference type="SMART" id="SM00568">
    <property type="entry name" value="GRAM"/>
    <property type="match status" value="1"/>
</dbReference>
<feature type="compositionally biased region" description="Basic residues" evidence="7">
    <location>
        <begin position="1241"/>
        <end position="1263"/>
    </location>
</feature>
<dbReference type="Pfam" id="PF16016">
    <property type="entry name" value="VASt"/>
    <property type="match status" value="2"/>
</dbReference>
<dbReference type="Proteomes" id="UP000301737">
    <property type="component" value="Unassembled WGS sequence"/>
</dbReference>
<name>A0A4C2E230_9SACH</name>
<evidence type="ECO:0000256" key="3">
    <source>
        <dbReference type="ARBA" id="ARBA00022692"/>
    </source>
</evidence>
<dbReference type="GO" id="GO:0032366">
    <property type="term" value="P:intracellular sterol transport"/>
    <property type="evidence" value="ECO:0007669"/>
    <property type="project" value="TreeGrafter"/>
</dbReference>
<dbReference type="GO" id="GO:0120015">
    <property type="term" value="F:sterol transfer activity"/>
    <property type="evidence" value="ECO:0007669"/>
    <property type="project" value="TreeGrafter"/>
</dbReference>
<feature type="region of interest" description="Disordered" evidence="7">
    <location>
        <begin position="340"/>
        <end position="523"/>
    </location>
</feature>
<evidence type="ECO:0000313" key="11">
    <source>
        <dbReference type="Proteomes" id="UP000301737"/>
    </source>
</evidence>
<feature type="compositionally biased region" description="Polar residues" evidence="7">
    <location>
        <begin position="82"/>
        <end position="107"/>
    </location>
</feature>
<dbReference type="PANTHER" id="PTHR23319">
    <property type="entry name" value="GRAM DOMAIN CONTAINING 1B, ISOFORM E"/>
    <property type="match status" value="1"/>
</dbReference>
<dbReference type="GO" id="GO:0032541">
    <property type="term" value="C:cortical endoplasmic reticulum"/>
    <property type="evidence" value="ECO:0007669"/>
    <property type="project" value="TreeGrafter"/>
</dbReference>
<evidence type="ECO:0000256" key="5">
    <source>
        <dbReference type="ARBA" id="ARBA00023136"/>
    </source>
</evidence>
<dbReference type="EMBL" id="BIMX01000003">
    <property type="protein sequence ID" value="GCE97783.1"/>
    <property type="molecule type" value="Genomic_DNA"/>
</dbReference>